<evidence type="ECO:0000313" key="1">
    <source>
        <dbReference type="EMBL" id="BBI34048.1"/>
    </source>
</evidence>
<dbReference type="OrthoDB" id="2641610at2"/>
<accession>A0A3T1D7K1</accession>
<reference evidence="1 2" key="1">
    <citation type="submission" date="2019-01" db="EMBL/GenBank/DDBJ databases">
        <title>Complete genome sequence of Cohnella hallensis HS21 isolated from Korean fir (Abies koreana) rhizospheric soil.</title>
        <authorList>
            <person name="Jiang L."/>
            <person name="Kang S.W."/>
            <person name="Kim S."/>
            <person name="Jung J."/>
            <person name="Kim C.Y."/>
            <person name="Kim D.H."/>
            <person name="Kim S.W."/>
            <person name="Lee J."/>
        </authorList>
    </citation>
    <scope>NUCLEOTIDE SEQUENCE [LARGE SCALE GENOMIC DNA]</scope>
    <source>
        <strain evidence="1 2">HS21</strain>
    </source>
</reference>
<organism evidence="1 2">
    <name type="scientific">Cohnella abietis</name>
    <dbReference type="NCBI Taxonomy" id="2507935"/>
    <lineage>
        <taxon>Bacteria</taxon>
        <taxon>Bacillati</taxon>
        <taxon>Bacillota</taxon>
        <taxon>Bacilli</taxon>
        <taxon>Bacillales</taxon>
        <taxon>Paenibacillaceae</taxon>
        <taxon>Cohnella</taxon>
    </lineage>
</organism>
<proteinExistence type="predicted"/>
<dbReference type="AlphaFoldDB" id="A0A3T1D7K1"/>
<keyword evidence="2" id="KW-1185">Reference proteome</keyword>
<dbReference type="KEGG" id="cohn:KCTCHS21_34470"/>
<name>A0A3T1D7K1_9BACL</name>
<evidence type="ECO:0000313" key="2">
    <source>
        <dbReference type="Proteomes" id="UP000289856"/>
    </source>
</evidence>
<sequence length="145" mass="15244">MSTFLDARTSQNASAYASILIPFPAVDTSVLIGVIGLQVINPTGVIRTQFSGIIGLAFPIPGSGPTDIEISVVRGSASTDLEVFALKRTFNVGDTGIQVLNFSGADYNVPPPVSQQLVYSMFVSSSTLIPIRNGPESFLGAVYCD</sequence>
<dbReference type="Proteomes" id="UP000289856">
    <property type="component" value="Chromosome"/>
</dbReference>
<dbReference type="EMBL" id="AP019400">
    <property type="protein sequence ID" value="BBI34048.1"/>
    <property type="molecule type" value="Genomic_DNA"/>
</dbReference>
<dbReference type="RefSeq" id="WP_130610751.1">
    <property type="nucleotide sequence ID" value="NZ_AP019400.1"/>
</dbReference>
<gene>
    <name evidence="1" type="ORF">KCTCHS21_34470</name>
</gene>
<protein>
    <recommendedName>
        <fullName evidence="3">Exosporium leader peptide</fullName>
    </recommendedName>
</protein>
<evidence type="ECO:0008006" key="3">
    <source>
        <dbReference type="Google" id="ProtNLM"/>
    </source>
</evidence>